<dbReference type="GO" id="GO:0030145">
    <property type="term" value="F:manganese ion binding"/>
    <property type="evidence" value="ECO:0007669"/>
    <property type="project" value="UniProtKB-UniRule"/>
</dbReference>
<gene>
    <name evidence="9" type="primary">gpmI</name>
    <name evidence="15" type="ORF">A3J54_00755</name>
</gene>
<evidence type="ECO:0000256" key="2">
    <source>
        <dbReference type="ARBA" id="ARBA00002315"/>
    </source>
</evidence>
<dbReference type="UniPathway" id="UPA00109">
    <property type="reaction ID" value="UER00186"/>
</dbReference>
<dbReference type="Proteomes" id="UP000176576">
    <property type="component" value="Unassembled WGS sequence"/>
</dbReference>
<feature type="binding site" evidence="9">
    <location>
        <position position="336"/>
    </location>
    <ligand>
        <name>substrate</name>
    </ligand>
</feature>
<comment type="function">
    <text evidence="2 9">Catalyzes the interconversion of 2-phosphoglycerate and 3-phosphoglycerate.</text>
</comment>
<dbReference type="GO" id="GO:0006007">
    <property type="term" value="P:glucose catabolic process"/>
    <property type="evidence" value="ECO:0007669"/>
    <property type="project" value="InterPro"/>
</dbReference>
<comment type="caution">
    <text evidence="9">Lacks conserved residue(s) required for the propagation of feature annotation.</text>
</comment>
<evidence type="ECO:0000256" key="1">
    <source>
        <dbReference type="ARBA" id="ARBA00000370"/>
    </source>
</evidence>
<dbReference type="GO" id="GO:0006096">
    <property type="term" value="P:glycolytic process"/>
    <property type="evidence" value="ECO:0007669"/>
    <property type="project" value="UniProtKB-UniRule"/>
</dbReference>
<dbReference type="PIRSF" id="PIRSF001492">
    <property type="entry name" value="IPGAM"/>
    <property type="match status" value="1"/>
</dbReference>
<evidence type="ECO:0000256" key="5">
    <source>
        <dbReference type="ARBA" id="ARBA00022723"/>
    </source>
</evidence>
<proteinExistence type="inferred from homology"/>
<evidence type="ECO:0000259" key="13">
    <source>
        <dbReference type="Pfam" id="PF01676"/>
    </source>
</evidence>
<feature type="binding site" evidence="9 12">
    <location>
        <position position="401"/>
    </location>
    <ligand>
        <name>Mn(2+)</name>
        <dbReference type="ChEBI" id="CHEBI:29035"/>
        <label>1</label>
    </ligand>
</feature>
<evidence type="ECO:0000313" key="15">
    <source>
        <dbReference type="EMBL" id="OGZ45598.1"/>
    </source>
</evidence>
<dbReference type="GO" id="GO:0004619">
    <property type="term" value="F:phosphoglycerate mutase activity"/>
    <property type="evidence" value="ECO:0007669"/>
    <property type="project" value="UniProtKB-UniRule"/>
</dbReference>
<keyword evidence="6 9" id="KW-0324">Glycolysis</keyword>
<dbReference type="SUPFAM" id="SSF64158">
    <property type="entry name" value="2,3-Bisphosphoglycerate-independent phosphoglycerate mutase, substrate-binding domain"/>
    <property type="match status" value="1"/>
</dbReference>
<feature type="binding site" evidence="9 12">
    <location>
        <position position="405"/>
    </location>
    <ligand>
        <name>Mn(2+)</name>
        <dbReference type="ChEBI" id="CHEBI:29035"/>
        <label>1</label>
    </ligand>
</feature>
<keyword evidence="8 9" id="KW-0413">Isomerase</keyword>
<dbReference type="CDD" id="cd16010">
    <property type="entry name" value="iPGM"/>
    <property type="match status" value="1"/>
</dbReference>
<evidence type="ECO:0000259" key="14">
    <source>
        <dbReference type="Pfam" id="PF06415"/>
    </source>
</evidence>
<dbReference type="PANTHER" id="PTHR31637">
    <property type="entry name" value="2,3-BISPHOSPHOGLYCERATE-INDEPENDENT PHOSPHOGLYCERATE MUTASE"/>
    <property type="match status" value="1"/>
</dbReference>
<dbReference type="Pfam" id="PF06415">
    <property type="entry name" value="iPGM_N"/>
    <property type="match status" value="1"/>
</dbReference>
<dbReference type="Gene3D" id="3.40.1450.10">
    <property type="entry name" value="BPG-independent phosphoglycerate mutase, domain B"/>
    <property type="match status" value="1"/>
</dbReference>
<dbReference type="Gene3D" id="3.40.720.10">
    <property type="entry name" value="Alkaline Phosphatase, subunit A"/>
    <property type="match status" value="1"/>
</dbReference>
<dbReference type="FunFam" id="3.40.1450.10:FF:000002">
    <property type="entry name" value="2,3-bisphosphoglycerate-independent phosphoglycerate mutase"/>
    <property type="match status" value="1"/>
</dbReference>
<dbReference type="InterPro" id="IPR036646">
    <property type="entry name" value="PGAM_B_sf"/>
</dbReference>
<keyword evidence="7 9" id="KW-0464">Manganese</keyword>
<dbReference type="InterPro" id="IPR011258">
    <property type="entry name" value="BPG-indep_PGM_N"/>
</dbReference>
<feature type="binding site" evidence="9 12">
    <location>
        <position position="442"/>
    </location>
    <ligand>
        <name>Mn(2+)</name>
        <dbReference type="ChEBI" id="CHEBI:29035"/>
        <label>2</label>
    </ligand>
</feature>
<evidence type="ECO:0000256" key="4">
    <source>
        <dbReference type="ARBA" id="ARBA00008819"/>
    </source>
</evidence>
<dbReference type="AlphaFoldDB" id="A0A1G2G6U9"/>
<protein>
    <recommendedName>
        <fullName evidence="9 10">2,3-bisphosphoglycerate-independent phosphoglycerate mutase</fullName>
        <shortName evidence="9">BPG-independent PGAM</shortName>
        <shortName evidence="9">Phosphoglyceromutase</shortName>
        <shortName evidence="9">iPGM</shortName>
        <ecNumber evidence="9 10">5.4.2.12</ecNumber>
    </recommendedName>
</protein>
<dbReference type="Pfam" id="PF01676">
    <property type="entry name" value="Metalloenzyme"/>
    <property type="match status" value="1"/>
</dbReference>
<feature type="binding site" evidence="9 12">
    <location>
        <position position="461"/>
    </location>
    <ligand>
        <name>Mn(2+)</name>
        <dbReference type="ChEBI" id="CHEBI:29035"/>
        <label>1</label>
    </ligand>
</feature>
<comment type="caution">
    <text evidence="15">The sequence shown here is derived from an EMBL/GenBank/DDBJ whole genome shotgun (WGS) entry which is preliminary data.</text>
</comment>
<organism evidence="15 16">
    <name type="scientific">Candidatus Ryanbacteria bacterium RIFCSPHIGHO2_02_FULL_45_13b</name>
    <dbReference type="NCBI Taxonomy" id="1802117"/>
    <lineage>
        <taxon>Bacteria</taxon>
        <taxon>Candidatus Ryaniibacteriota</taxon>
    </lineage>
</organism>
<dbReference type="InterPro" id="IPR006124">
    <property type="entry name" value="Metalloenzyme"/>
</dbReference>
<feature type="binding site" evidence="9 12">
    <location>
        <position position="12"/>
    </location>
    <ligand>
        <name>Mn(2+)</name>
        <dbReference type="ChEBI" id="CHEBI:29035"/>
        <label>2</label>
    </ligand>
</feature>
<evidence type="ECO:0000256" key="10">
    <source>
        <dbReference type="NCBIfam" id="TIGR01307"/>
    </source>
</evidence>
<evidence type="ECO:0000256" key="6">
    <source>
        <dbReference type="ARBA" id="ARBA00023152"/>
    </source>
</evidence>
<feature type="active site" description="Phosphoserine intermediate" evidence="9 11">
    <location>
        <position position="63"/>
    </location>
</feature>
<comment type="cofactor">
    <cofactor evidence="9">
        <name>Mn(2+)</name>
        <dbReference type="ChEBI" id="CHEBI:29035"/>
    </cofactor>
    <text evidence="9">Binds 2 manganese ions per subunit.</text>
</comment>
<accession>A0A1G2G6U9</accession>
<comment type="catalytic activity">
    <reaction evidence="1 9">
        <text>(2R)-2-phosphoglycerate = (2R)-3-phosphoglycerate</text>
        <dbReference type="Rhea" id="RHEA:15901"/>
        <dbReference type="ChEBI" id="CHEBI:58272"/>
        <dbReference type="ChEBI" id="CHEBI:58289"/>
        <dbReference type="EC" id="5.4.2.12"/>
    </reaction>
</comment>
<sequence>MSYKPVILVVLDGVGIPQRESVGHPFAEARLPAFHEFEQLYPFTTLSASGVAVGLPWGEEGNSEVGHFTMGAGRVVYNHLPRIITAIRDGSFFENKALMDAVSHVKKHNSTLHLMGLFSSGSVHAYMDHVYALLEFSKRAGVEHVVVHPFTDGRDAPPDEGRQDIAELARIIRESYPNARIGSIMGRSFAMNRSGHWTQTERAYQVLTEGKGAAFVDAETYIEESYKKGVADEFIEPGFYAREHETLSGCVKDGDAVVYWDFREDSARQLTQAFVMEDFTYFKRKKIQNLFFVTMTEYDKSYPVAVAFPSLEVHWPLARVVSEAARTQLHVAESEKYAHVTYFFNGGREDAFLGEERILIPSRPSSELKTHPEMNASHVTDAVLGGIATYDFILANYANGDMVGHTGDFDATIKALEALDTELGRLKEAVLETGGVLLITADHGNAEEKRYRESAEPRTKHTTNPIPFFLIARDYHRKEPRTEQEIKKQYRTEGGVLADVAPTVLELMELEHPSEMVGVSLVEKLKNIHTQ</sequence>
<reference evidence="15 16" key="1">
    <citation type="journal article" date="2016" name="Nat. Commun.">
        <title>Thousands of microbial genomes shed light on interconnected biogeochemical processes in an aquifer system.</title>
        <authorList>
            <person name="Anantharaman K."/>
            <person name="Brown C.T."/>
            <person name="Hug L.A."/>
            <person name="Sharon I."/>
            <person name="Castelle C.J."/>
            <person name="Probst A.J."/>
            <person name="Thomas B.C."/>
            <person name="Singh A."/>
            <person name="Wilkins M.J."/>
            <person name="Karaoz U."/>
            <person name="Brodie E.L."/>
            <person name="Williams K.H."/>
            <person name="Hubbard S.S."/>
            <person name="Banfield J.F."/>
        </authorList>
    </citation>
    <scope>NUCLEOTIDE SEQUENCE [LARGE SCALE GENOMIC DNA]</scope>
</reference>
<evidence type="ECO:0000256" key="8">
    <source>
        <dbReference type="ARBA" id="ARBA00023235"/>
    </source>
</evidence>
<feature type="binding site" evidence="9">
    <location>
        <begin position="154"/>
        <end position="155"/>
    </location>
    <ligand>
        <name>substrate</name>
    </ligand>
</feature>
<dbReference type="NCBIfam" id="TIGR01307">
    <property type="entry name" value="pgm_bpd_ind"/>
    <property type="match status" value="1"/>
</dbReference>
<comment type="similarity">
    <text evidence="4 9">Belongs to the BPG-independent phosphoglycerate mutase family.</text>
</comment>
<feature type="binding site" evidence="9">
    <location>
        <position position="187"/>
    </location>
    <ligand>
        <name>substrate</name>
    </ligand>
</feature>
<dbReference type="InterPro" id="IPR017850">
    <property type="entry name" value="Alkaline_phosphatase_core_sf"/>
</dbReference>
<evidence type="ECO:0000256" key="9">
    <source>
        <dbReference type="HAMAP-Rule" id="MF_01038"/>
    </source>
</evidence>
<feature type="binding site" evidence="9 12">
    <location>
        <position position="443"/>
    </location>
    <ligand>
        <name>Mn(2+)</name>
        <dbReference type="ChEBI" id="CHEBI:29035"/>
        <label>2</label>
    </ligand>
</feature>
<dbReference type="EMBL" id="MHNN01000019">
    <property type="protein sequence ID" value="OGZ45598.1"/>
    <property type="molecule type" value="Genomic_DNA"/>
</dbReference>
<feature type="binding site" evidence="9 12">
    <location>
        <position position="63"/>
    </location>
    <ligand>
        <name>Mn(2+)</name>
        <dbReference type="ChEBI" id="CHEBI:29035"/>
        <label>2</label>
    </ligand>
</feature>
<keyword evidence="5 9" id="KW-0479">Metal-binding</keyword>
<evidence type="ECO:0000313" key="16">
    <source>
        <dbReference type="Proteomes" id="UP000176576"/>
    </source>
</evidence>
<dbReference type="HAMAP" id="MF_01038">
    <property type="entry name" value="GpmI"/>
    <property type="match status" value="1"/>
</dbReference>
<dbReference type="GO" id="GO:0005829">
    <property type="term" value="C:cytosol"/>
    <property type="evidence" value="ECO:0007669"/>
    <property type="project" value="TreeGrafter"/>
</dbReference>
<feature type="domain" description="Metalloenzyme" evidence="13">
    <location>
        <begin position="4"/>
        <end position="511"/>
    </location>
</feature>
<dbReference type="PANTHER" id="PTHR31637:SF0">
    <property type="entry name" value="2,3-BISPHOSPHOGLYCERATE-INDEPENDENT PHOSPHOGLYCERATE MUTASE"/>
    <property type="match status" value="1"/>
</dbReference>
<comment type="pathway">
    <text evidence="3 9">Carbohydrate degradation; glycolysis; pyruvate from D-glyceraldehyde 3-phosphate: step 3/5.</text>
</comment>
<dbReference type="EC" id="5.4.2.12" evidence="9 10"/>
<evidence type="ECO:0000256" key="3">
    <source>
        <dbReference type="ARBA" id="ARBA00004798"/>
    </source>
</evidence>
<feature type="binding site" evidence="9">
    <location>
        <position position="193"/>
    </location>
    <ligand>
        <name>substrate</name>
    </ligand>
</feature>
<dbReference type="STRING" id="1802117.A3J54_00755"/>
<evidence type="ECO:0000256" key="11">
    <source>
        <dbReference type="PIRSR" id="PIRSR001492-1"/>
    </source>
</evidence>
<comment type="subunit">
    <text evidence="9">Monomer.</text>
</comment>
<evidence type="ECO:0000256" key="12">
    <source>
        <dbReference type="PIRSR" id="PIRSR001492-3"/>
    </source>
</evidence>
<evidence type="ECO:0000256" key="7">
    <source>
        <dbReference type="ARBA" id="ARBA00023211"/>
    </source>
</evidence>
<dbReference type="InterPro" id="IPR005995">
    <property type="entry name" value="Pgm_bpd_ind"/>
</dbReference>
<feature type="binding site" evidence="9">
    <location>
        <position position="124"/>
    </location>
    <ligand>
        <name>substrate</name>
    </ligand>
</feature>
<name>A0A1G2G6U9_9BACT</name>
<feature type="domain" description="BPG-independent PGAM N-terminal" evidence="14">
    <location>
        <begin position="85"/>
        <end position="300"/>
    </location>
</feature>
<dbReference type="SUPFAM" id="SSF53649">
    <property type="entry name" value="Alkaline phosphatase-like"/>
    <property type="match status" value="1"/>
</dbReference>